<sequence length="698" mass="77225">MSSSSESALKIVIVGAGIGGLSAAVALRQQGHEVVILESSKFSNETGAAIHVAPNCTGILRRLGLDIRKNGANEMTGLARYTPDGAVLGEQDLTEINQLWQHQWLLVHRAYLHTALREKATGDGAGKPADLRLNSKVANVDPVDGVVTLEDGQIIHGDLIVGADGVHSKARAALGLGNEYIPYDCGDSAFRWMVPREELEADPMTKDLVKIKGWLYLVMGPDRRLVWYPCNDNKLINFLLIHPSSETRAEGAGWNQKGDKNKLIECGKSFADKYKRAMEKAPEDSLKVWTLLDMKVIPTWTKGRLALIGDAAHPFLPHQGQGGAQAIEDAVSLAAVLPRGTSFEDIADRISLYERVRKGRADRIQHFTRLSGKSATDVAAAGEKFDPVQFNLYNFCHDEWDHSTHALRKHLWSKHPYRYRQPLSFGPSPGPRMPQNMLPGTFTHNKQSQTVYTMRFKTSRTYLQNLFPTDQFSFTSPGTFAQASLSCCSLKNMTWLGGTGYNHLGLYVHGVQYTKKNGEKLHGTFMPILFESLTDPIITGQEEIAAPKWGCDIDISTIGNSQLVKMSWRGTDFCQLRFDDLAEQTSDDSSATIPKPQPDDGILLYRYVPAVGEPGKADAEYAVFDPRNPEQWDGTTKKVAVARKPAISISEGTWQTLPTIHHIVKELSNIPIYRILESSINSLDSVGDVSGARRVYEE</sequence>
<evidence type="ECO:0000313" key="7">
    <source>
        <dbReference type="EMBL" id="KAF2152850.1"/>
    </source>
</evidence>
<evidence type="ECO:0000256" key="1">
    <source>
        <dbReference type="ARBA" id="ARBA00007992"/>
    </source>
</evidence>
<dbReference type="PRINTS" id="PR00420">
    <property type="entry name" value="RNGMNOXGNASE"/>
</dbReference>
<organism evidence="7 8">
    <name type="scientific">Myriangium duriaei CBS 260.36</name>
    <dbReference type="NCBI Taxonomy" id="1168546"/>
    <lineage>
        <taxon>Eukaryota</taxon>
        <taxon>Fungi</taxon>
        <taxon>Dikarya</taxon>
        <taxon>Ascomycota</taxon>
        <taxon>Pezizomycotina</taxon>
        <taxon>Dothideomycetes</taxon>
        <taxon>Dothideomycetidae</taxon>
        <taxon>Myriangiales</taxon>
        <taxon>Myriangiaceae</taxon>
        <taxon>Myriangium</taxon>
    </lineage>
</organism>
<reference evidence="7" key="1">
    <citation type="journal article" date="2020" name="Stud. Mycol.">
        <title>101 Dothideomycetes genomes: a test case for predicting lifestyles and emergence of pathogens.</title>
        <authorList>
            <person name="Haridas S."/>
            <person name="Albert R."/>
            <person name="Binder M."/>
            <person name="Bloem J."/>
            <person name="Labutti K."/>
            <person name="Salamov A."/>
            <person name="Andreopoulos B."/>
            <person name="Baker S."/>
            <person name="Barry K."/>
            <person name="Bills G."/>
            <person name="Bluhm B."/>
            <person name="Cannon C."/>
            <person name="Castanera R."/>
            <person name="Culley D."/>
            <person name="Daum C."/>
            <person name="Ezra D."/>
            <person name="Gonzalez J."/>
            <person name="Henrissat B."/>
            <person name="Kuo A."/>
            <person name="Liang C."/>
            <person name="Lipzen A."/>
            <person name="Lutzoni F."/>
            <person name="Magnuson J."/>
            <person name="Mondo S."/>
            <person name="Nolan M."/>
            <person name="Ohm R."/>
            <person name="Pangilinan J."/>
            <person name="Park H.-J."/>
            <person name="Ramirez L."/>
            <person name="Alfaro M."/>
            <person name="Sun H."/>
            <person name="Tritt A."/>
            <person name="Yoshinaga Y."/>
            <person name="Zwiers L.-H."/>
            <person name="Turgeon B."/>
            <person name="Goodwin S."/>
            <person name="Spatafora J."/>
            <person name="Crous P."/>
            <person name="Grigoriev I."/>
        </authorList>
    </citation>
    <scope>NUCLEOTIDE SEQUENCE</scope>
    <source>
        <strain evidence="7">CBS 260.36</strain>
    </source>
</reference>
<dbReference type="OrthoDB" id="1047367at2759"/>
<dbReference type="SUPFAM" id="SSF51905">
    <property type="entry name" value="FAD/NAD(P)-binding domain"/>
    <property type="match status" value="1"/>
</dbReference>
<dbReference type="GO" id="GO:0071949">
    <property type="term" value="F:FAD binding"/>
    <property type="evidence" value="ECO:0007669"/>
    <property type="project" value="InterPro"/>
</dbReference>
<name>A0A9P4MFV5_9PEZI</name>
<dbReference type="Pfam" id="PF06314">
    <property type="entry name" value="ADC"/>
    <property type="match status" value="1"/>
</dbReference>
<keyword evidence="5" id="KW-0503">Monooxygenase</keyword>
<dbReference type="GO" id="GO:0004497">
    <property type="term" value="F:monooxygenase activity"/>
    <property type="evidence" value="ECO:0007669"/>
    <property type="project" value="UniProtKB-KW"/>
</dbReference>
<evidence type="ECO:0000256" key="4">
    <source>
        <dbReference type="ARBA" id="ARBA00023002"/>
    </source>
</evidence>
<dbReference type="AlphaFoldDB" id="A0A9P4MFV5"/>
<dbReference type="Gene3D" id="3.50.50.60">
    <property type="entry name" value="FAD/NAD(P)-binding domain"/>
    <property type="match status" value="1"/>
</dbReference>
<keyword evidence="2" id="KW-0285">Flavoprotein</keyword>
<comment type="caution">
    <text evidence="7">The sequence shown here is derived from an EMBL/GenBank/DDBJ whole genome shotgun (WGS) entry which is preliminary data.</text>
</comment>
<dbReference type="Gene3D" id="2.40.400.10">
    <property type="entry name" value="Acetoacetate decarboxylase-like"/>
    <property type="match status" value="1"/>
</dbReference>
<evidence type="ECO:0000256" key="3">
    <source>
        <dbReference type="ARBA" id="ARBA00022827"/>
    </source>
</evidence>
<evidence type="ECO:0000256" key="5">
    <source>
        <dbReference type="ARBA" id="ARBA00023033"/>
    </source>
</evidence>
<dbReference type="InterPro" id="IPR010451">
    <property type="entry name" value="Acetoacetate_decarboxylase"/>
</dbReference>
<evidence type="ECO:0000313" key="8">
    <source>
        <dbReference type="Proteomes" id="UP000799439"/>
    </source>
</evidence>
<evidence type="ECO:0000256" key="2">
    <source>
        <dbReference type="ARBA" id="ARBA00022630"/>
    </source>
</evidence>
<dbReference type="SUPFAM" id="SSF54373">
    <property type="entry name" value="FAD-linked reductases, C-terminal domain"/>
    <property type="match status" value="1"/>
</dbReference>
<feature type="domain" description="FAD-binding" evidence="6">
    <location>
        <begin position="10"/>
        <end position="364"/>
    </location>
</feature>
<dbReference type="InterPro" id="IPR002938">
    <property type="entry name" value="FAD-bd"/>
</dbReference>
<accession>A0A9P4MFV5</accession>
<dbReference type="InterPro" id="IPR050493">
    <property type="entry name" value="FAD-dep_Monooxygenase_BioMet"/>
</dbReference>
<dbReference type="InterPro" id="IPR036188">
    <property type="entry name" value="FAD/NAD-bd_sf"/>
</dbReference>
<dbReference type="GO" id="GO:0016829">
    <property type="term" value="F:lyase activity"/>
    <property type="evidence" value="ECO:0007669"/>
    <property type="project" value="InterPro"/>
</dbReference>
<dbReference type="InterPro" id="IPR023375">
    <property type="entry name" value="ADC_dom_sf"/>
</dbReference>
<keyword evidence="8" id="KW-1185">Reference proteome</keyword>
<dbReference type="PANTHER" id="PTHR13789">
    <property type="entry name" value="MONOOXYGENASE"/>
    <property type="match status" value="1"/>
</dbReference>
<proteinExistence type="inferred from homology"/>
<dbReference type="PANTHER" id="PTHR13789:SF261">
    <property type="entry name" value="HYDROXYLASE, PUTATIVE (AFU_ORTHOLOGUE AFUA_7G00590)-RELATED"/>
    <property type="match status" value="1"/>
</dbReference>
<keyword evidence="4" id="KW-0560">Oxidoreductase</keyword>
<dbReference type="SUPFAM" id="SSF160104">
    <property type="entry name" value="Acetoacetate decarboxylase-like"/>
    <property type="match status" value="1"/>
</dbReference>
<gene>
    <name evidence="7" type="ORF">K461DRAFT_285804</name>
</gene>
<keyword evidence="3" id="KW-0274">FAD</keyword>
<comment type="similarity">
    <text evidence="1">Belongs to the paxM FAD-dependent monooxygenase family.</text>
</comment>
<dbReference type="Pfam" id="PF01494">
    <property type="entry name" value="FAD_binding_3"/>
    <property type="match status" value="1"/>
</dbReference>
<protein>
    <submittedName>
        <fullName evidence="7">FAD/NAD(P)-binding domain-containing protein</fullName>
    </submittedName>
</protein>
<evidence type="ECO:0000259" key="6">
    <source>
        <dbReference type="Pfam" id="PF01494"/>
    </source>
</evidence>
<dbReference type="Proteomes" id="UP000799439">
    <property type="component" value="Unassembled WGS sequence"/>
</dbReference>
<dbReference type="EMBL" id="ML996085">
    <property type="protein sequence ID" value="KAF2152850.1"/>
    <property type="molecule type" value="Genomic_DNA"/>
</dbReference>